<keyword evidence="23" id="KW-1185">Reference proteome</keyword>
<evidence type="ECO:0000256" key="16">
    <source>
        <dbReference type="ARBA" id="ARBA00023242"/>
    </source>
</evidence>
<dbReference type="GeneTree" id="ENSGT00940000154004"/>
<proteinExistence type="predicted"/>
<dbReference type="PROSITE" id="PS51262">
    <property type="entry name" value="COS"/>
    <property type="match status" value="1"/>
</dbReference>
<protein>
    <recommendedName>
        <fullName evidence="6">Tripartite motif-containing protein 54</fullName>
        <ecNumber evidence="5">2.3.2.27</ecNumber>
    </recommendedName>
</protein>
<evidence type="ECO:0000259" key="21">
    <source>
        <dbReference type="PROSITE" id="PS51262"/>
    </source>
</evidence>
<dbReference type="GO" id="GO:0005874">
    <property type="term" value="C:microtubule"/>
    <property type="evidence" value="ECO:0007669"/>
    <property type="project" value="UniProtKB-KW"/>
</dbReference>
<dbReference type="InterPro" id="IPR027370">
    <property type="entry name" value="Znf-RING_euk"/>
</dbReference>
<organism evidence="22 23">
    <name type="scientific">Mastacembelus armatus</name>
    <name type="common">zig-zag eel</name>
    <dbReference type="NCBI Taxonomy" id="205130"/>
    <lineage>
        <taxon>Eukaryota</taxon>
        <taxon>Metazoa</taxon>
        <taxon>Chordata</taxon>
        <taxon>Craniata</taxon>
        <taxon>Vertebrata</taxon>
        <taxon>Euteleostomi</taxon>
        <taxon>Actinopterygii</taxon>
        <taxon>Neopterygii</taxon>
        <taxon>Teleostei</taxon>
        <taxon>Neoteleostei</taxon>
        <taxon>Acanthomorphata</taxon>
        <taxon>Anabantaria</taxon>
        <taxon>Synbranchiformes</taxon>
        <taxon>Mastacembelidae</taxon>
        <taxon>Mastacembelus</taxon>
    </lineage>
</organism>
<dbReference type="FunCoup" id="A0A3Q3SQ29">
    <property type="interactions" value="151"/>
</dbReference>
<name>A0A3Q3SQ29_9TELE</name>
<feature type="region of interest" description="Disordered" evidence="18">
    <location>
        <begin position="347"/>
        <end position="373"/>
    </location>
</feature>
<evidence type="ECO:0000256" key="14">
    <source>
        <dbReference type="ARBA" id="ARBA00023054"/>
    </source>
</evidence>
<dbReference type="InterPro" id="IPR000315">
    <property type="entry name" value="Znf_B-box"/>
</dbReference>
<comment type="subcellular location">
    <subcellularLocation>
        <location evidence="4">Cytoplasm</location>
    </subcellularLocation>
    <subcellularLocation>
        <location evidence="3">Nucleus</location>
    </subcellularLocation>
</comment>
<feature type="domain" description="COS" evidence="21">
    <location>
        <begin position="275"/>
        <end position="337"/>
    </location>
</feature>
<dbReference type="GO" id="GO:0008270">
    <property type="term" value="F:zinc ion binding"/>
    <property type="evidence" value="ECO:0007669"/>
    <property type="project" value="UniProtKB-KW"/>
</dbReference>
<reference evidence="22" key="2">
    <citation type="submission" date="2025-09" db="UniProtKB">
        <authorList>
            <consortium name="Ensembl"/>
        </authorList>
    </citation>
    <scope>IDENTIFICATION</scope>
</reference>
<dbReference type="InterPro" id="IPR001841">
    <property type="entry name" value="Znf_RING"/>
</dbReference>
<evidence type="ECO:0000256" key="2">
    <source>
        <dbReference type="ARBA" id="ARBA00003888"/>
    </source>
</evidence>
<evidence type="ECO:0000256" key="3">
    <source>
        <dbReference type="ARBA" id="ARBA00004123"/>
    </source>
</evidence>
<dbReference type="PANTHER" id="PTHR24099">
    <property type="entry name" value="E3 UBIQUITIN-PROTEIN LIGASE TRIM36-RELATED"/>
    <property type="match status" value="1"/>
</dbReference>
<evidence type="ECO:0000256" key="9">
    <source>
        <dbReference type="ARBA" id="ARBA00022701"/>
    </source>
</evidence>
<evidence type="ECO:0000256" key="15">
    <source>
        <dbReference type="ARBA" id="ARBA00023179"/>
    </source>
</evidence>
<dbReference type="GO" id="GO:0030154">
    <property type="term" value="P:cell differentiation"/>
    <property type="evidence" value="ECO:0007669"/>
    <property type="project" value="UniProtKB-KW"/>
</dbReference>
<evidence type="ECO:0000313" key="23">
    <source>
        <dbReference type="Proteomes" id="UP000261640"/>
    </source>
</evidence>
<dbReference type="PROSITE" id="PS50089">
    <property type="entry name" value="ZF_RING_2"/>
    <property type="match status" value="1"/>
</dbReference>
<dbReference type="STRING" id="205130.ENSMAMP00000028535"/>
<evidence type="ECO:0000256" key="10">
    <source>
        <dbReference type="ARBA" id="ARBA00022723"/>
    </source>
</evidence>
<keyword evidence="10" id="KW-0479">Metal-binding</keyword>
<dbReference type="Pfam" id="PF13445">
    <property type="entry name" value="zf-RING_UBOX"/>
    <property type="match status" value="1"/>
</dbReference>
<dbReference type="InParanoid" id="A0A3Q3SQ29"/>
<dbReference type="GO" id="GO:0005737">
    <property type="term" value="C:cytoplasm"/>
    <property type="evidence" value="ECO:0007669"/>
    <property type="project" value="UniProtKB-SubCell"/>
</dbReference>
<dbReference type="InterPro" id="IPR017907">
    <property type="entry name" value="Znf_RING_CS"/>
</dbReference>
<evidence type="ECO:0000256" key="11">
    <source>
        <dbReference type="ARBA" id="ARBA00022771"/>
    </source>
</evidence>
<dbReference type="InterPro" id="IPR033492">
    <property type="entry name" value="Trim54_Bbox2_Zfn"/>
</dbReference>
<dbReference type="GO" id="GO:0070507">
    <property type="term" value="P:regulation of microtubule cytoskeleton organization"/>
    <property type="evidence" value="ECO:0007669"/>
    <property type="project" value="TreeGrafter"/>
</dbReference>
<keyword evidence="16" id="KW-0539">Nucleus</keyword>
<dbReference type="CDD" id="cd19833">
    <property type="entry name" value="Bbox2_MuRF3_C-II"/>
    <property type="match status" value="1"/>
</dbReference>
<dbReference type="PROSITE" id="PS00518">
    <property type="entry name" value="ZF_RING_1"/>
    <property type="match status" value="1"/>
</dbReference>
<comment type="catalytic activity">
    <reaction evidence="1">
        <text>S-ubiquitinyl-[E2 ubiquitin-conjugating enzyme]-L-cysteine + [acceptor protein]-L-lysine = [E2 ubiquitin-conjugating enzyme]-L-cysteine + N(6)-ubiquitinyl-[acceptor protein]-L-lysine.</text>
        <dbReference type="EC" id="2.3.2.27"/>
    </reaction>
</comment>
<keyword evidence="7" id="KW-0963">Cytoplasm</keyword>
<evidence type="ECO:0000259" key="20">
    <source>
        <dbReference type="PROSITE" id="PS50119"/>
    </source>
</evidence>
<dbReference type="GO" id="GO:0005634">
    <property type="term" value="C:nucleus"/>
    <property type="evidence" value="ECO:0007669"/>
    <property type="project" value="UniProtKB-SubCell"/>
</dbReference>
<dbReference type="SUPFAM" id="SSF57850">
    <property type="entry name" value="RING/U-box"/>
    <property type="match status" value="1"/>
</dbReference>
<dbReference type="InterPro" id="IPR017903">
    <property type="entry name" value="COS_domain"/>
</dbReference>
<evidence type="ECO:0000256" key="17">
    <source>
        <dbReference type="PROSITE-ProRule" id="PRU00024"/>
    </source>
</evidence>
<dbReference type="FunFam" id="3.30.40.10:FF:000014">
    <property type="entry name" value="probable E3 ubiquitin-protein ligase MID2"/>
    <property type="match status" value="1"/>
</dbReference>
<keyword evidence="13" id="KW-0862">Zinc</keyword>
<dbReference type="Pfam" id="PF00643">
    <property type="entry name" value="zf-B_box"/>
    <property type="match status" value="1"/>
</dbReference>
<dbReference type="Gene3D" id="3.30.160.60">
    <property type="entry name" value="Classic Zinc Finger"/>
    <property type="match status" value="1"/>
</dbReference>
<dbReference type="Gene3D" id="1.20.5.170">
    <property type="match status" value="1"/>
</dbReference>
<feature type="domain" description="RING-type" evidence="19">
    <location>
        <begin position="34"/>
        <end position="91"/>
    </location>
</feature>
<dbReference type="PROSITE" id="PS50119">
    <property type="entry name" value="ZF_BBOX"/>
    <property type="match status" value="1"/>
</dbReference>
<sequence length="373" mass="41484">MNFAVGFKPPSAGSSGSGAGSGATMENLEKQLICPVCMEMFSKPVVILPCQHNLCRKCANDIFQSANPLWQSRGSSGIAATGGRFRCPSCRHEVVLDRHGVYGLQRNLLVENIIDIYRQQESSRLVNTKSEQKQQLMCEEHEEEKINIYCLSCQTPTCSMCKVFGQHKDCDVAPLSSVYTRQKTELSDGIAILVASNDHVQGVISQMEALCCAVEENGQRQTEQLVSHFGSLVAILDERKQELVGLITKEQDEKLKHVRCLIREHSDHLEAAVTLVESAIQAIEEPHMPLFIQVGKTNELQLVASNIERPELGYESMAHFIIDTDEVADLLRNIDFCPGALLKQCEVEDESVDDDEDEEPDEVGEESELDSRC</sequence>
<keyword evidence="14" id="KW-0175">Coiled coil</keyword>
<dbReference type="Ensembl" id="ENSMAMT00000029276.2">
    <property type="protein sequence ID" value="ENSMAMP00000028535.1"/>
    <property type="gene ID" value="ENSMAMG00000019205.2"/>
</dbReference>
<comment type="function">
    <text evidence="2">May bind and stabilize microtubules during myotubes formation.</text>
</comment>
<dbReference type="InterPro" id="IPR050617">
    <property type="entry name" value="E3_ligase_FN3/SPRY"/>
</dbReference>
<dbReference type="PANTHER" id="PTHR24099:SF17">
    <property type="entry name" value="TRIPARTITE MOTIF CONTAINING 55"/>
    <property type="match status" value="1"/>
</dbReference>
<dbReference type="GO" id="GO:0061630">
    <property type="term" value="F:ubiquitin protein ligase activity"/>
    <property type="evidence" value="ECO:0007669"/>
    <property type="project" value="UniProtKB-EC"/>
</dbReference>
<dbReference type="AlphaFoldDB" id="A0A3Q3SQ29"/>
<dbReference type="Gene3D" id="3.30.40.10">
    <property type="entry name" value="Zinc/RING finger domain, C3HC4 (zinc finger)"/>
    <property type="match status" value="1"/>
</dbReference>
<evidence type="ECO:0000256" key="7">
    <source>
        <dbReference type="ARBA" id="ARBA00022490"/>
    </source>
</evidence>
<evidence type="ECO:0000256" key="4">
    <source>
        <dbReference type="ARBA" id="ARBA00004496"/>
    </source>
</evidence>
<feature type="domain" description="B box-type" evidence="20">
    <location>
        <begin position="133"/>
        <end position="175"/>
    </location>
</feature>
<keyword evidence="11 17" id="KW-0863">Zinc-finger</keyword>
<evidence type="ECO:0000256" key="5">
    <source>
        <dbReference type="ARBA" id="ARBA00012483"/>
    </source>
</evidence>
<evidence type="ECO:0000313" key="22">
    <source>
        <dbReference type="Ensembl" id="ENSMAMP00000028535.1"/>
    </source>
</evidence>
<keyword evidence="15" id="KW-0514">Muscle protein</keyword>
<dbReference type="EC" id="2.3.2.27" evidence="5"/>
<dbReference type="InterPro" id="IPR013083">
    <property type="entry name" value="Znf_RING/FYVE/PHD"/>
</dbReference>
<accession>A0A3Q3SQ29</accession>
<evidence type="ECO:0000256" key="6">
    <source>
        <dbReference type="ARBA" id="ARBA00014725"/>
    </source>
</evidence>
<evidence type="ECO:0000256" key="1">
    <source>
        <dbReference type="ARBA" id="ARBA00000900"/>
    </source>
</evidence>
<evidence type="ECO:0000256" key="13">
    <source>
        <dbReference type="ARBA" id="ARBA00022833"/>
    </source>
</evidence>
<keyword evidence="12" id="KW-0221">Differentiation</keyword>
<dbReference type="Proteomes" id="UP000261640">
    <property type="component" value="Unplaced"/>
</dbReference>
<evidence type="ECO:0000256" key="12">
    <source>
        <dbReference type="ARBA" id="ARBA00022782"/>
    </source>
</evidence>
<dbReference type="SMART" id="SM00184">
    <property type="entry name" value="RING"/>
    <property type="match status" value="1"/>
</dbReference>
<evidence type="ECO:0000259" key="19">
    <source>
        <dbReference type="PROSITE" id="PS50089"/>
    </source>
</evidence>
<evidence type="ECO:0000256" key="8">
    <source>
        <dbReference type="ARBA" id="ARBA00022679"/>
    </source>
</evidence>
<reference evidence="22" key="1">
    <citation type="submission" date="2025-08" db="UniProtKB">
        <authorList>
            <consortium name="Ensembl"/>
        </authorList>
    </citation>
    <scope>IDENTIFICATION</scope>
</reference>
<keyword evidence="9" id="KW-0493">Microtubule</keyword>
<keyword evidence="8" id="KW-0808">Transferase</keyword>
<dbReference type="SMART" id="SM00336">
    <property type="entry name" value="BBOX"/>
    <property type="match status" value="1"/>
</dbReference>
<feature type="region of interest" description="Disordered" evidence="18">
    <location>
        <begin position="1"/>
        <end position="21"/>
    </location>
</feature>
<evidence type="ECO:0000256" key="18">
    <source>
        <dbReference type="SAM" id="MobiDB-lite"/>
    </source>
</evidence>
<dbReference type="SUPFAM" id="SSF57845">
    <property type="entry name" value="B-box zinc-binding domain"/>
    <property type="match status" value="1"/>
</dbReference>